<reference evidence="1 2" key="1">
    <citation type="submission" date="2019-03" db="EMBL/GenBank/DDBJ databases">
        <title>First draft genome of Liparis tanakae, snailfish: a comprehensive survey of snailfish specific genes.</title>
        <authorList>
            <person name="Kim W."/>
            <person name="Song I."/>
            <person name="Jeong J.-H."/>
            <person name="Kim D."/>
            <person name="Kim S."/>
            <person name="Ryu S."/>
            <person name="Song J.Y."/>
            <person name="Lee S.K."/>
        </authorList>
    </citation>
    <scope>NUCLEOTIDE SEQUENCE [LARGE SCALE GENOMIC DNA]</scope>
    <source>
        <tissue evidence="1">Muscle</tissue>
    </source>
</reference>
<accession>A0A4Z2F6U4</accession>
<name>A0A4Z2F6U4_9TELE</name>
<dbReference type="Proteomes" id="UP000314294">
    <property type="component" value="Unassembled WGS sequence"/>
</dbReference>
<gene>
    <name evidence="1" type="ORF">EYF80_053062</name>
</gene>
<organism evidence="1 2">
    <name type="scientific">Liparis tanakae</name>
    <name type="common">Tanaka's snailfish</name>
    <dbReference type="NCBI Taxonomy" id="230148"/>
    <lineage>
        <taxon>Eukaryota</taxon>
        <taxon>Metazoa</taxon>
        <taxon>Chordata</taxon>
        <taxon>Craniata</taxon>
        <taxon>Vertebrata</taxon>
        <taxon>Euteleostomi</taxon>
        <taxon>Actinopterygii</taxon>
        <taxon>Neopterygii</taxon>
        <taxon>Teleostei</taxon>
        <taxon>Neoteleostei</taxon>
        <taxon>Acanthomorphata</taxon>
        <taxon>Eupercaria</taxon>
        <taxon>Perciformes</taxon>
        <taxon>Cottioidei</taxon>
        <taxon>Cottales</taxon>
        <taxon>Liparidae</taxon>
        <taxon>Liparis</taxon>
    </lineage>
</organism>
<dbReference type="AlphaFoldDB" id="A0A4Z2F6U4"/>
<dbReference type="EMBL" id="SRLO01001574">
    <property type="protein sequence ID" value="TNN36765.1"/>
    <property type="molecule type" value="Genomic_DNA"/>
</dbReference>
<proteinExistence type="predicted"/>
<protein>
    <submittedName>
        <fullName evidence="1">Uncharacterized protein</fullName>
    </submittedName>
</protein>
<evidence type="ECO:0000313" key="2">
    <source>
        <dbReference type="Proteomes" id="UP000314294"/>
    </source>
</evidence>
<comment type="caution">
    <text evidence="1">The sequence shown here is derived from an EMBL/GenBank/DDBJ whole genome shotgun (WGS) entry which is preliminary data.</text>
</comment>
<keyword evidence="2" id="KW-1185">Reference proteome</keyword>
<evidence type="ECO:0000313" key="1">
    <source>
        <dbReference type="EMBL" id="TNN36765.1"/>
    </source>
</evidence>
<sequence>MVTKVEKSAETWILFNAVPVGKKVCRASPLPTSHHWRERGRERERETLDSAHLHLNCNSGQRRKETERSAAMETMMDLFY</sequence>